<dbReference type="RefSeq" id="WP_149854916.1">
    <property type="nucleotide sequence ID" value="NZ_VUOB01000092.1"/>
</dbReference>
<evidence type="ECO:0000313" key="1">
    <source>
        <dbReference type="EMBL" id="KAA2250706.1"/>
    </source>
</evidence>
<comment type="caution">
    <text evidence="1">The sequence shown here is derived from an EMBL/GenBank/DDBJ whole genome shotgun (WGS) entry which is preliminary data.</text>
</comment>
<keyword evidence="2" id="KW-1185">Reference proteome</keyword>
<organism evidence="1 2">
    <name type="scientific">Solihabitans fulvus</name>
    <dbReference type="NCBI Taxonomy" id="1892852"/>
    <lineage>
        <taxon>Bacteria</taxon>
        <taxon>Bacillati</taxon>
        <taxon>Actinomycetota</taxon>
        <taxon>Actinomycetes</taxon>
        <taxon>Pseudonocardiales</taxon>
        <taxon>Pseudonocardiaceae</taxon>
        <taxon>Solihabitans</taxon>
    </lineage>
</organism>
<reference evidence="1 2" key="2">
    <citation type="submission" date="2019-09" db="EMBL/GenBank/DDBJ databases">
        <authorList>
            <person name="Jin C."/>
        </authorList>
    </citation>
    <scope>NUCLEOTIDE SEQUENCE [LARGE SCALE GENOMIC DNA]</scope>
    <source>
        <strain evidence="1 2">AN110305</strain>
    </source>
</reference>
<proteinExistence type="predicted"/>
<gene>
    <name evidence="1" type="ORF">F0L68_38780</name>
</gene>
<accession>A0A5B2WJS1</accession>
<evidence type="ECO:0000313" key="2">
    <source>
        <dbReference type="Proteomes" id="UP000323454"/>
    </source>
</evidence>
<reference evidence="1 2" key="1">
    <citation type="submission" date="2019-09" db="EMBL/GenBank/DDBJ databases">
        <title>Goodfellowia gen. nov., a new genus of the Pseudonocardineae related to Actinoalloteichus, containing Goodfellowia coeruleoviolacea gen. nov., comb. nov. gen. nov., comb. nov.</title>
        <authorList>
            <person name="Labeda D."/>
        </authorList>
    </citation>
    <scope>NUCLEOTIDE SEQUENCE [LARGE SCALE GENOMIC DNA]</scope>
    <source>
        <strain evidence="1 2">AN110305</strain>
    </source>
</reference>
<protein>
    <submittedName>
        <fullName evidence="1">Uncharacterized protein</fullName>
    </submittedName>
</protein>
<name>A0A5B2WJS1_9PSEU</name>
<dbReference type="AlphaFoldDB" id="A0A5B2WJS1"/>
<dbReference type="Proteomes" id="UP000323454">
    <property type="component" value="Unassembled WGS sequence"/>
</dbReference>
<dbReference type="EMBL" id="VUOB01000092">
    <property type="protein sequence ID" value="KAA2250706.1"/>
    <property type="molecule type" value="Genomic_DNA"/>
</dbReference>
<sequence length="735" mass="79376">MSEPEALVVRLALAVACSACQQPQPALLSGACPDCGTPLDPDAVAAVRDAIRQRRDAFRRRLQQLAKRMHSLTDPPLVFARRGTPRNDNHHLVEVLQPAFGTLRTSRQTVAELLATGTWAPEEHGTVAAFNALVQALDAALDYVTTLRTTMPPIGWRAVHRELTRAAAEQARGNVLMALTITAPDLVAARRQSEASNQAFATGTRHVERVAALINRIRQAPRDGPFQLDGSLDIAALTWSSTGQKGMSIADGATIVREAFADIPGMSSLPDEHALMLLPTLASSARAVDLDLLIRRAQELRKVLDDADRSTPWITDHGLLISRLNRGGARLMDEAERIGREWRHQLPRRHIMNTLTEVYRQLIEGALRDLGGAVVVAARGAARNATYQQDVVDGMKAGKVVDELRCLGVMREIDVDMVYRNASAHADIEVTDTGIVATERVIENDRVKSSSTMSASDEEFYEDLVALQELLMAMQLAVLPWLWLHTNTTIAAAVASAPADDQQRAHILALLAGMSGLRDVVVSVDEDLVTVSATPNHAVSLAETARSALSIAPGALGAVPSAGRVRLNIDGLVPVTFTRTEFRPPAVDDEAPHELPLLGLVNAKWLIDSGAGLGPQEEAKYVTWPLALLASQCADLVVSTPPETENIDSAITSLRIFRTRLDEVMPINRSSLTQRAVTQIDILTASLRGLAQSRRGQGSATESLACGQQAVAALESMKQIQAEATAMFVVNSQVD</sequence>